<proteinExistence type="predicted"/>
<organism evidence="3 4">
    <name type="scientific">Naganishia liquefaciens</name>
    <dbReference type="NCBI Taxonomy" id="104408"/>
    <lineage>
        <taxon>Eukaryota</taxon>
        <taxon>Fungi</taxon>
        <taxon>Dikarya</taxon>
        <taxon>Basidiomycota</taxon>
        <taxon>Agaricomycotina</taxon>
        <taxon>Tremellomycetes</taxon>
        <taxon>Filobasidiales</taxon>
        <taxon>Filobasidiaceae</taxon>
        <taxon>Naganishia</taxon>
    </lineage>
</organism>
<sequence length="1342" mass="145145">MQHFSIDTGQTDHTFAQPAASITTDDSAVRRNHKHTESYASQASSTFGDPSHSRTDSTSSLARSGQLGVSDQTGFQGIPGIPIDTSGTEGSFEQETARFFGEGGRLWNLNTAGLVREDIGSTLTSPVSTIATNAESTAGAEGYQQASDSQTSADIQQYLRQAQEHFQQAQHLEKLRQAHQAQQTAQVVQHLSQQQKQQQQPQQTRARSVSQPSHFAEYRFSFPLDLPAEPSANIMNTSPARPSVDHSNNVSPEHAQNIGSSPSQGLENAYFPINGLSAGPHGHYGMGTQMNPPAGHSVEQQIAIMNAMKNIQVQLPPDARMPISQPVSPVATRVTNGTAPFTTPAAVATQQAQQPHPAYTRPRGMTVGTVPVMPPQLAAGFQHAFTSTPVRNGNMHGTPEGMFTVNKHMPHTQGPSPVAASPFNVQPSQASIPHTAPPSPGAHMTSQEVDHNLFMNPSLTTPQRTTTANSNRQEAPRSLQEFNPVPTLENQAMAFGLGMNEIRMSVPMSLSNSQASFHPSTQAAGSAGSGEDGAGNRSMLESRRSSVAGGAQGMGGMMQMNAGMSSQGNTSLDGQNPNHVPPLTVTTDNSQVEALSHELRDKLTFLTNLQNKLTAAINEAQLNHPMAVDEYLNDIKKAIVNKENEPKTPSTAASAPGHMSAFNTAVHRQASPLSMGQSVNNRMESVTPINIGLGPSSSSGPNAHEASGSAIVPNSGGLLAPVELSRAASSTKRAAPESPMSEGDAASQNKHIRLEQEMDGIENAGSQAGSSQPMVPPQLVHAHSYPQAGGASQPMMAVPMNAMPTLAGAAMPQMVTQTHIPANPSPLSHVSNAPPIMPYPFGHPTGIPVSMDPPMQNWPTQHVMVDAKYPVPTMVPIQQPTSLGRRGSIVDGRLIAPRPRPMIPLNQAAGMDTDNAVDDGDFEDDLDDSDDDDGQLKRRPSKRRRSSDPAALAPDTALIQPPDLISDEIRLQLDKIMYGFLNHICSDLNATDAKGELIHQPLMKKKMDRLDASTDFRPFKFRIQAFTNAFSELLQRKGILEETLPAKKIKSYLWNQKLISRFNDDGKKSKSKGNHIWNVDAKKLPDGQWIFRPFQRKIHLPEPLHAWYGAKFAWQPKVWDPQASTSNLKVDWKFEGLPSWLEFKEDVKGLEGIPLEGDSSADITVTALFRDANGKELSVSTRFFLPVGHLETSNAASNTTPAGLMLSAMNGSDHPQTSVGDIKQEDAMRLIDSPLRDVNEHNDSMTSSFHSQLSGMGQELALDVNHPMVHMDPSMFDNVNFEHMMAGDPQLLATSMFHHPPTSRGLDMAERALPQSPQPPQLTANQQMQLQHEQQQQQQPPP</sequence>
<feature type="compositionally biased region" description="Polar residues" evidence="2">
    <location>
        <begin position="455"/>
        <end position="473"/>
    </location>
</feature>
<feature type="region of interest" description="Disordered" evidence="2">
    <location>
        <begin position="896"/>
        <end position="957"/>
    </location>
</feature>
<dbReference type="EMBL" id="BLZA01000011">
    <property type="protein sequence ID" value="GHJ85536.1"/>
    <property type="molecule type" value="Genomic_DNA"/>
</dbReference>
<accession>A0A8H3TRB7</accession>
<feature type="region of interest" description="Disordered" evidence="2">
    <location>
        <begin position="455"/>
        <end position="483"/>
    </location>
</feature>
<feature type="compositionally biased region" description="Low complexity" evidence="2">
    <location>
        <begin position="557"/>
        <end position="568"/>
    </location>
</feature>
<feature type="region of interest" description="Disordered" evidence="2">
    <location>
        <begin position="191"/>
        <end position="212"/>
    </location>
</feature>
<evidence type="ECO:0000313" key="3">
    <source>
        <dbReference type="EMBL" id="GHJ85536.1"/>
    </source>
</evidence>
<feature type="region of interest" description="Disordered" evidence="2">
    <location>
        <begin position="687"/>
        <end position="748"/>
    </location>
</feature>
<feature type="compositionally biased region" description="Low complexity" evidence="2">
    <location>
        <begin position="1326"/>
        <end position="1342"/>
    </location>
</feature>
<dbReference type="Proteomes" id="UP000620104">
    <property type="component" value="Unassembled WGS sequence"/>
</dbReference>
<evidence type="ECO:0000256" key="2">
    <source>
        <dbReference type="SAM" id="MobiDB-lite"/>
    </source>
</evidence>
<feature type="region of interest" description="Disordered" evidence="2">
    <location>
        <begin position="239"/>
        <end position="266"/>
    </location>
</feature>
<evidence type="ECO:0000313" key="4">
    <source>
        <dbReference type="Proteomes" id="UP000620104"/>
    </source>
</evidence>
<protein>
    <submittedName>
        <fullName evidence="3">Uncharacterized protein</fullName>
    </submittedName>
</protein>
<feature type="region of interest" description="Disordered" evidence="2">
    <location>
        <begin position="1294"/>
        <end position="1342"/>
    </location>
</feature>
<dbReference type="OrthoDB" id="5593376at2759"/>
<feature type="compositionally biased region" description="Polar residues" evidence="2">
    <location>
        <begin position="56"/>
        <end position="75"/>
    </location>
</feature>
<feature type="coiled-coil region" evidence="1">
    <location>
        <begin position="155"/>
        <end position="182"/>
    </location>
</feature>
<feature type="region of interest" description="Disordered" evidence="2">
    <location>
        <begin position="427"/>
        <end position="446"/>
    </location>
</feature>
<keyword evidence="4" id="KW-1185">Reference proteome</keyword>
<keyword evidence="1" id="KW-0175">Coiled coil</keyword>
<feature type="region of interest" description="Disordered" evidence="2">
    <location>
        <begin position="1"/>
        <end position="91"/>
    </location>
</feature>
<feature type="compositionally biased region" description="Polar residues" evidence="2">
    <location>
        <begin position="1"/>
        <end position="26"/>
    </location>
</feature>
<feature type="compositionally biased region" description="Polar residues" evidence="2">
    <location>
        <begin position="512"/>
        <end position="522"/>
    </location>
</feature>
<reference evidence="3" key="1">
    <citation type="submission" date="2020-07" db="EMBL/GenBank/DDBJ databases">
        <title>Draft Genome Sequence of a Deep-Sea Yeast, Naganishia (Cryptococcus) liquefaciens strain N6.</title>
        <authorList>
            <person name="Han Y.W."/>
            <person name="Kajitani R."/>
            <person name="Morimoto H."/>
            <person name="Parhat M."/>
            <person name="Tsubouchi H."/>
            <person name="Bakenova O."/>
            <person name="Ogata M."/>
            <person name="Argunhan B."/>
            <person name="Aoki R."/>
            <person name="Kajiwara S."/>
            <person name="Itoh T."/>
            <person name="Iwasaki H."/>
        </authorList>
    </citation>
    <scope>NUCLEOTIDE SEQUENCE</scope>
    <source>
        <strain evidence="3">N6</strain>
    </source>
</reference>
<comment type="caution">
    <text evidence="3">The sequence shown here is derived from an EMBL/GenBank/DDBJ whole genome shotgun (WGS) entry which is preliminary data.</text>
</comment>
<feature type="compositionally biased region" description="Polar residues" evidence="2">
    <location>
        <begin position="257"/>
        <end position="266"/>
    </location>
</feature>
<gene>
    <name evidence="3" type="ORF">NliqN6_1938</name>
</gene>
<feature type="region of interest" description="Disordered" evidence="2">
    <location>
        <begin position="512"/>
        <end position="575"/>
    </location>
</feature>
<feature type="compositionally biased region" description="Polar residues" evidence="2">
    <location>
        <begin position="38"/>
        <end position="48"/>
    </location>
</feature>
<evidence type="ECO:0000256" key="1">
    <source>
        <dbReference type="SAM" id="Coils"/>
    </source>
</evidence>
<feature type="compositionally biased region" description="Low complexity" evidence="2">
    <location>
        <begin position="191"/>
        <end position="203"/>
    </location>
</feature>
<feature type="compositionally biased region" description="Polar residues" evidence="2">
    <location>
        <begin position="239"/>
        <end position="251"/>
    </location>
</feature>
<name>A0A8H3TRB7_9TREE</name>
<feature type="compositionally biased region" description="Acidic residues" evidence="2">
    <location>
        <begin position="915"/>
        <end position="933"/>
    </location>
</feature>